<dbReference type="CDD" id="cd00983">
    <property type="entry name" value="RecA"/>
    <property type="match status" value="1"/>
</dbReference>
<dbReference type="GO" id="GO:0009432">
    <property type="term" value="P:SOS response"/>
    <property type="evidence" value="ECO:0007669"/>
    <property type="project" value="UniProtKB-UniRule"/>
</dbReference>
<dbReference type="GO" id="GO:0140664">
    <property type="term" value="F:ATP-dependent DNA damage sensor activity"/>
    <property type="evidence" value="ECO:0007669"/>
    <property type="project" value="InterPro"/>
</dbReference>
<dbReference type="GO" id="GO:0003684">
    <property type="term" value="F:damaged DNA binding"/>
    <property type="evidence" value="ECO:0007669"/>
    <property type="project" value="UniProtKB-UniRule"/>
</dbReference>
<keyword evidence="9 11" id="KW-0227">DNA damage</keyword>
<dbReference type="InterPro" id="IPR049428">
    <property type="entry name" value="RecA-like_N"/>
</dbReference>
<evidence type="ECO:0000256" key="1">
    <source>
        <dbReference type="ARBA" id="ARBA00009391"/>
    </source>
</evidence>
<keyword evidence="4 9" id="KW-0067">ATP-binding</keyword>
<dbReference type="PRINTS" id="PR00142">
    <property type="entry name" value="RECA"/>
</dbReference>
<evidence type="ECO:0000256" key="3">
    <source>
        <dbReference type="ARBA" id="ARBA00022741"/>
    </source>
</evidence>
<protein>
    <recommendedName>
        <fullName evidence="2 9">Protein RecA</fullName>
    </recommendedName>
    <alternativeName>
        <fullName evidence="8 9">Recombinase A</fullName>
    </alternativeName>
</protein>
<dbReference type="InterPro" id="IPR049261">
    <property type="entry name" value="RecA-like_C"/>
</dbReference>
<reference evidence="14 15" key="1">
    <citation type="submission" date="2018-12" db="EMBL/GenBank/DDBJ databases">
        <title>Complete Genome Sequence of Glutamicibacter creatinolyticus strain LGCM259,isolated from an abscess of a 12-year-old mare in Italy.</title>
        <authorList>
            <person name="Santos R.G."/>
            <person name="Silva A.L."/>
            <person name="Seyffert N."/>
            <person name="Castro T.L.P."/>
            <person name="Attili A.R."/>
            <person name="Rifici C."/>
            <person name="Mazzullo G."/>
            <person name="Brenig B."/>
            <person name="Venanzi F."/>
            <person name="Azevedo V."/>
        </authorList>
    </citation>
    <scope>NUCLEOTIDE SEQUENCE [LARGE SCALE GENOMIC DNA]</scope>
    <source>
        <strain evidence="14 15">LGCM 259</strain>
    </source>
</reference>
<dbReference type="PROSITE" id="PS50162">
    <property type="entry name" value="RECA_2"/>
    <property type="match status" value="1"/>
</dbReference>
<dbReference type="GO" id="GO:0005829">
    <property type="term" value="C:cytosol"/>
    <property type="evidence" value="ECO:0007669"/>
    <property type="project" value="TreeGrafter"/>
</dbReference>
<keyword evidence="5 9" id="KW-0238">DNA-binding</keyword>
<evidence type="ECO:0000256" key="9">
    <source>
        <dbReference type="HAMAP-Rule" id="MF_00268"/>
    </source>
</evidence>
<keyword evidence="3 9" id="KW-0547">Nucleotide-binding</keyword>
<dbReference type="RefSeq" id="WP_138173212.1">
    <property type="nucleotide sequence ID" value="NZ_BAAAGL010000004.1"/>
</dbReference>
<feature type="domain" description="RecA family profile 2" evidence="13">
    <location>
        <begin position="201"/>
        <end position="274"/>
    </location>
</feature>
<gene>
    <name evidence="9 14" type="primary">recA</name>
    <name evidence="14" type="ORF">GcLGCM259_0885</name>
</gene>
<dbReference type="InterPro" id="IPR013765">
    <property type="entry name" value="DNA_recomb/repair_RecA"/>
</dbReference>
<dbReference type="GO" id="GO:0006281">
    <property type="term" value="P:DNA repair"/>
    <property type="evidence" value="ECO:0007669"/>
    <property type="project" value="UniProtKB-UniRule"/>
</dbReference>
<dbReference type="PROSITE" id="PS50163">
    <property type="entry name" value="RECA_3"/>
    <property type="match status" value="1"/>
</dbReference>
<dbReference type="PROSITE" id="PS00321">
    <property type="entry name" value="RECA_1"/>
    <property type="match status" value="1"/>
</dbReference>
<dbReference type="GO" id="GO:0006310">
    <property type="term" value="P:DNA recombination"/>
    <property type="evidence" value="ECO:0007669"/>
    <property type="project" value="UniProtKB-UniRule"/>
</dbReference>
<keyword evidence="9 10" id="KW-0234">DNA repair</keyword>
<comment type="similarity">
    <text evidence="1 9 11">Belongs to the RecA family.</text>
</comment>
<dbReference type="Proteomes" id="UP000307000">
    <property type="component" value="Chromosome"/>
</dbReference>
<keyword evidence="7 9" id="KW-0742">SOS response</keyword>
<dbReference type="SUPFAM" id="SSF54752">
    <property type="entry name" value="RecA protein, C-terminal domain"/>
    <property type="match status" value="1"/>
</dbReference>
<evidence type="ECO:0000256" key="8">
    <source>
        <dbReference type="ARBA" id="ARBA00033319"/>
    </source>
</evidence>
<proteinExistence type="inferred from homology"/>
<dbReference type="PANTHER" id="PTHR45900">
    <property type="entry name" value="RECA"/>
    <property type="match status" value="1"/>
</dbReference>
<dbReference type="Pfam" id="PF21096">
    <property type="entry name" value="RecA_C"/>
    <property type="match status" value="1"/>
</dbReference>
<evidence type="ECO:0000256" key="7">
    <source>
        <dbReference type="ARBA" id="ARBA00023236"/>
    </source>
</evidence>
<dbReference type="AlphaFoldDB" id="A0A5B7WRC7"/>
<dbReference type="HAMAP" id="MF_00268">
    <property type="entry name" value="RecA"/>
    <property type="match status" value="1"/>
</dbReference>
<dbReference type="InterPro" id="IPR020587">
    <property type="entry name" value="RecA_monomer-monomer_interface"/>
</dbReference>
<accession>A0A5B7WRC7</accession>
<comment type="subcellular location">
    <subcellularLocation>
        <location evidence="9">Cytoplasm</location>
    </subcellularLocation>
</comment>
<feature type="domain" description="RecA family profile 1" evidence="12">
    <location>
        <begin position="37"/>
        <end position="196"/>
    </location>
</feature>
<dbReference type="Gene3D" id="3.40.50.300">
    <property type="entry name" value="P-loop containing nucleotide triphosphate hydrolases"/>
    <property type="match status" value="1"/>
</dbReference>
<evidence type="ECO:0000256" key="5">
    <source>
        <dbReference type="ARBA" id="ARBA00023125"/>
    </source>
</evidence>
<dbReference type="GO" id="GO:0005524">
    <property type="term" value="F:ATP binding"/>
    <property type="evidence" value="ECO:0007669"/>
    <property type="project" value="UniProtKB-UniRule"/>
</dbReference>
<feature type="binding site" evidence="9">
    <location>
        <begin position="67"/>
        <end position="74"/>
    </location>
    <ligand>
        <name>ATP</name>
        <dbReference type="ChEBI" id="CHEBI:30616"/>
    </ligand>
</feature>
<dbReference type="NCBIfam" id="TIGR02012">
    <property type="entry name" value="tigrfam_recA"/>
    <property type="match status" value="1"/>
</dbReference>
<dbReference type="KEGG" id="gcr:GcLGCM259_0885"/>
<dbReference type="Pfam" id="PF00154">
    <property type="entry name" value="RecA_N"/>
    <property type="match status" value="1"/>
</dbReference>
<dbReference type="InterPro" id="IPR003593">
    <property type="entry name" value="AAA+_ATPase"/>
</dbReference>
<dbReference type="FunFam" id="3.40.50.300:FF:000087">
    <property type="entry name" value="Recombinase RecA"/>
    <property type="match status" value="1"/>
</dbReference>
<dbReference type="EMBL" id="CP034412">
    <property type="protein sequence ID" value="QCY46641.1"/>
    <property type="molecule type" value="Genomic_DNA"/>
</dbReference>
<sequence>MAAKNDREKALESVLGQIDKQFGKGSVMRLGDDTRAPIEAIPTGSVALDVALGIGGLPRGRVVEVYGPESSGKTTVALHAVASAQRAGGIAAFIDAEHALDPEYAKKLGVDTDALLVSQPDTGEQALEIMDMLVGSGALDIIVIDSVAALVPRAEIEGEMGDSHVGLQARLMSQALRKITGRLSASKTTAIFINQLREKIGVFFGSPETTTGGKALKFYASVRMDIRRIETLKEGANPVGNRTRVKIVKNKMAPPFKQAEFDILYGVGISREGSLIDMGVEHGLVKKSGAWFTYDGDQLGQGKENARRFLRDNPDLANELELQIKQKLGIVEMPEAEGEDTEGLRVVEGE</sequence>
<dbReference type="PANTHER" id="PTHR45900:SF1">
    <property type="entry name" value="MITOCHONDRIAL DNA REPAIR PROTEIN RECA HOMOLOG-RELATED"/>
    <property type="match status" value="1"/>
</dbReference>
<dbReference type="SMART" id="SM00382">
    <property type="entry name" value="AAA"/>
    <property type="match status" value="1"/>
</dbReference>
<name>A0A5B7WRC7_9MICC</name>
<keyword evidence="6 9" id="KW-0233">DNA recombination</keyword>
<evidence type="ECO:0000313" key="15">
    <source>
        <dbReference type="Proteomes" id="UP000307000"/>
    </source>
</evidence>
<dbReference type="GO" id="GO:0003697">
    <property type="term" value="F:single-stranded DNA binding"/>
    <property type="evidence" value="ECO:0007669"/>
    <property type="project" value="UniProtKB-UniRule"/>
</dbReference>
<evidence type="ECO:0000256" key="10">
    <source>
        <dbReference type="RuleBase" id="RU000526"/>
    </source>
</evidence>
<evidence type="ECO:0000256" key="11">
    <source>
        <dbReference type="RuleBase" id="RU004527"/>
    </source>
</evidence>
<dbReference type="InterPro" id="IPR020584">
    <property type="entry name" value="DNA_recomb/repair_RecA_CS"/>
</dbReference>
<dbReference type="SUPFAM" id="SSF52540">
    <property type="entry name" value="P-loop containing nucleoside triphosphate hydrolases"/>
    <property type="match status" value="1"/>
</dbReference>
<keyword evidence="9" id="KW-0963">Cytoplasm</keyword>
<evidence type="ECO:0000256" key="6">
    <source>
        <dbReference type="ARBA" id="ARBA00023172"/>
    </source>
</evidence>
<evidence type="ECO:0000313" key="14">
    <source>
        <dbReference type="EMBL" id="QCY46641.1"/>
    </source>
</evidence>
<dbReference type="InterPro" id="IPR020588">
    <property type="entry name" value="RecA_ATP-bd"/>
</dbReference>
<comment type="function">
    <text evidence="9">Can catalyze the hydrolysis of ATP in the presence of single-stranded DNA, the ATP-dependent uptake of single-stranded DNA by duplex DNA, and the ATP-dependent hybridization of homologous single-stranded DNAs. It interacts with LexA causing its activation and leading to its autocatalytic cleavage.</text>
</comment>
<dbReference type="InterPro" id="IPR027417">
    <property type="entry name" value="P-loop_NTPase"/>
</dbReference>
<keyword evidence="15" id="KW-1185">Reference proteome</keyword>
<dbReference type="InterPro" id="IPR023400">
    <property type="entry name" value="RecA_C_sf"/>
</dbReference>
<evidence type="ECO:0000256" key="2">
    <source>
        <dbReference type="ARBA" id="ARBA00015553"/>
    </source>
</evidence>
<evidence type="ECO:0000259" key="13">
    <source>
        <dbReference type="PROSITE" id="PS50163"/>
    </source>
</evidence>
<evidence type="ECO:0000256" key="4">
    <source>
        <dbReference type="ARBA" id="ARBA00022840"/>
    </source>
</evidence>
<evidence type="ECO:0000259" key="12">
    <source>
        <dbReference type="PROSITE" id="PS50162"/>
    </source>
</evidence>
<organism evidence="14 15">
    <name type="scientific">Glutamicibacter creatinolyticus</name>
    <dbReference type="NCBI Taxonomy" id="162496"/>
    <lineage>
        <taxon>Bacteria</taxon>
        <taxon>Bacillati</taxon>
        <taxon>Actinomycetota</taxon>
        <taxon>Actinomycetes</taxon>
        <taxon>Micrococcales</taxon>
        <taxon>Micrococcaceae</taxon>
        <taxon>Glutamicibacter</taxon>
    </lineage>
</organism>